<evidence type="ECO:0000313" key="1">
    <source>
        <dbReference type="EMBL" id="EWZ43564.1"/>
    </source>
</evidence>
<dbReference type="AlphaFoldDB" id="W9KLD1"/>
<reference evidence="1" key="2">
    <citation type="submission" date="2012-06" db="EMBL/GenBank/DDBJ databases">
        <title>Annotation of the Genome Sequence of Fusarium oxysporum Fo47.</title>
        <authorList>
            <consortium name="The Broad Institute Genomics Platform"/>
            <person name="Ma L.-J."/>
            <person name="Corby-Kistler H."/>
            <person name="Broz K."/>
            <person name="Gale L.R."/>
            <person name="Jonkers W."/>
            <person name="O'Donnell K."/>
            <person name="Ploetz R."/>
            <person name="Steinberg C."/>
            <person name="Schwartz D.C."/>
            <person name="VanEtten H."/>
            <person name="Zhou S."/>
            <person name="Young S.K."/>
            <person name="Zeng Q."/>
            <person name="Gargeya S."/>
            <person name="Fitzgerald M."/>
            <person name="Abouelleil A."/>
            <person name="Alvarado L."/>
            <person name="Chapman S.B."/>
            <person name="Gainer-Dewar J."/>
            <person name="Goldberg J."/>
            <person name="Griggs A."/>
            <person name="Gujja S."/>
            <person name="Hansen M."/>
            <person name="Howarth C."/>
            <person name="Imamovic A."/>
            <person name="Ireland A."/>
            <person name="Larimer J."/>
            <person name="McCowan C."/>
            <person name="Murphy C."/>
            <person name="Pearson M."/>
            <person name="Poon T.W."/>
            <person name="Priest M."/>
            <person name="Roberts A."/>
            <person name="Saif S."/>
            <person name="Shea T."/>
            <person name="Sykes S."/>
            <person name="Wortman J."/>
            <person name="Nusbaum C."/>
            <person name="Birren B."/>
        </authorList>
    </citation>
    <scope>NUCLEOTIDE SEQUENCE</scope>
    <source>
        <strain evidence="1">Fo47</strain>
    </source>
</reference>
<protein>
    <submittedName>
        <fullName evidence="1">Uncharacterized protein</fullName>
    </submittedName>
</protein>
<name>W9KLD1_FUSOX</name>
<reference evidence="1" key="1">
    <citation type="submission" date="2011-06" db="EMBL/GenBank/DDBJ databases">
        <title>The Genome Sequence of Fusarium oxysporum Fo47.</title>
        <authorList>
            <consortium name="The Broad Institute Genome Sequencing Platform"/>
            <person name="Ma L.-J."/>
            <person name="Gale L.R."/>
            <person name="Schwartz D.C."/>
            <person name="Zhou S."/>
            <person name="Corby-Kistler H."/>
            <person name="Young S.K."/>
            <person name="Zeng Q."/>
            <person name="Gargeya S."/>
            <person name="Fitzgerald M."/>
            <person name="Haas B."/>
            <person name="Abouelleil A."/>
            <person name="Alvarado L."/>
            <person name="Arachchi H.M."/>
            <person name="Berlin A."/>
            <person name="Brown A."/>
            <person name="Chapman S.B."/>
            <person name="Chen Z."/>
            <person name="Dunbar C."/>
            <person name="Freedman E."/>
            <person name="Gearin G."/>
            <person name="Gellesch M."/>
            <person name="Goldberg J."/>
            <person name="Griggs A."/>
            <person name="Gujja S."/>
            <person name="Heiman D."/>
            <person name="Howarth C."/>
            <person name="Larson L."/>
            <person name="Lui A."/>
            <person name="MacDonald P.J.P."/>
            <person name="Mehta T."/>
            <person name="Montmayeur A."/>
            <person name="Murphy C."/>
            <person name="Neiman D."/>
            <person name="Pearson M."/>
            <person name="Priest M."/>
            <person name="Roberts A."/>
            <person name="Saif S."/>
            <person name="Shea T."/>
            <person name="Shenoy N."/>
            <person name="Sisk P."/>
            <person name="Stolte C."/>
            <person name="Sykes S."/>
            <person name="Wortman J."/>
            <person name="Nusbaum C."/>
            <person name="Birren B."/>
        </authorList>
    </citation>
    <scope>NUCLEOTIDE SEQUENCE [LARGE SCALE GENOMIC DNA]</scope>
    <source>
        <strain evidence="1">Fo47</strain>
    </source>
</reference>
<dbReference type="VEuPathDB" id="FungiDB:FOZG_04656"/>
<organism evidence="1">
    <name type="scientific">Fusarium oxysporum Fo47</name>
    <dbReference type="NCBI Taxonomy" id="660027"/>
    <lineage>
        <taxon>Eukaryota</taxon>
        <taxon>Fungi</taxon>
        <taxon>Dikarya</taxon>
        <taxon>Ascomycota</taxon>
        <taxon>Pezizomycotina</taxon>
        <taxon>Sordariomycetes</taxon>
        <taxon>Hypocreomycetidae</taxon>
        <taxon>Hypocreales</taxon>
        <taxon>Nectriaceae</taxon>
        <taxon>Fusarium</taxon>
        <taxon>Fusarium oxysporum species complex</taxon>
    </lineage>
</organism>
<sequence length="170" mass="19300">MPKDPRAPQKIRDKTISHLRFNDIADYYNIKKLAKLSTGKIDLILKKEVDFFIIPRIIDEMSTSNRDAVLRSLIVSATARYIEELTSSQVLPTIDLEHHVTIEILEACGERIQQLINTVANINNAMELLKNTQKCRNCTKEFGCYLQEPSFGSGEGSPYVLRCSGCLCRH</sequence>
<dbReference type="EMBL" id="JH717898">
    <property type="protein sequence ID" value="EWZ43564.1"/>
    <property type="molecule type" value="Genomic_DNA"/>
</dbReference>
<gene>
    <name evidence="1" type="ORF">FOZG_04656</name>
</gene>
<proteinExistence type="predicted"/>
<dbReference type="HOGENOM" id="CLU_1570740_0_0_1"/>
<dbReference type="Proteomes" id="UP000030766">
    <property type="component" value="Unassembled WGS sequence"/>
</dbReference>
<accession>W9KLD1</accession>